<dbReference type="GO" id="GO:0003677">
    <property type="term" value="F:DNA binding"/>
    <property type="evidence" value="ECO:0007669"/>
    <property type="project" value="UniProtKB-UniRule"/>
</dbReference>
<dbReference type="OrthoDB" id="283809at2"/>
<dbReference type="Proteomes" id="UP000196365">
    <property type="component" value="Unassembled WGS sequence"/>
</dbReference>
<dbReference type="EMBL" id="FUWV01000001">
    <property type="protein sequence ID" value="SJZ34275.1"/>
    <property type="molecule type" value="Genomic_DNA"/>
</dbReference>
<dbReference type="AlphaFoldDB" id="A0A1T4JW35"/>
<keyword evidence="15" id="KW-1185">Reference proteome</keyword>
<accession>A0A1T4JW35</accession>
<name>A0A1T4JW35_9FIRM</name>
<dbReference type="PANTHER" id="PTHR30349:SF77">
    <property type="entry name" value="TYROSINE RECOMBINASE XERC"/>
    <property type="match status" value="1"/>
</dbReference>
<dbReference type="InterPro" id="IPR002104">
    <property type="entry name" value="Integrase_catalytic"/>
</dbReference>
<sequence>MNIEVPILLEDYLNYMETIKGKSPKTIQAYQYDLVLFFRYMKIRFKEVEKEIPFNKIDIYDIDQEFIQKIKLNDLYAFLSFVAKKRNNSQYARARKVACLKSFFKYLYSKVKIIKENPALELESPKAYSRHPVYLQLQEAEKLIHSIEGIHKERDKAIIILFLNCGLRLSELTNIKLDDIQGDTLKVIGKGNKERTVYLNNACLNAIKKYLKVRPTEGVKDPDFLFLSQQKRQISQRTVQHLVKKHLEKAGLNRNKFSVHKLRHTAATLMYQYGHVDIRALQQILGHENISTTQIYTHVNDEQLRRASQQNPLANFTDKDEEYRE</sequence>
<gene>
    <name evidence="14" type="ORF">SAMN02745973_00138</name>
</gene>
<evidence type="ECO:0000259" key="13">
    <source>
        <dbReference type="PROSITE" id="PS51900"/>
    </source>
</evidence>
<evidence type="ECO:0000256" key="5">
    <source>
        <dbReference type="ARBA" id="ARBA00022618"/>
    </source>
</evidence>
<evidence type="ECO:0000256" key="6">
    <source>
        <dbReference type="ARBA" id="ARBA00022829"/>
    </source>
</evidence>
<keyword evidence="4" id="KW-0963">Cytoplasm</keyword>
<evidence type="ECO:0000256" key="1">
    <source>
        <dbReference type="ARBA" id="ARBA00003283"/>
    </source>
</evidence>
<dbReference type="GO" id="GO:0051301">
    <property type="term" value="P:cell division"/>
    <property type="evidence" value="ECO:0007669"/>
    <property type="project" value="UniProtKB-KW"/>
</dbReference>
<dbReference type="PROSITE" id="PS51898">
    <property type="entry name" value="TYR_RECOMBINASE"/>
    <property type="match status" value="1"/>
</dbReference>
<dbReference type="InterPro" id="IPR044068">
    <property type="entry name" value="CB"/>
</dbReference>
<evidence type="ECO:0000256" key="4">
    <source>
        <dbReference type="ARBA" id="ARBA00022490"/>
    </source>
</evidence>
<comment type="similarity">
    <text evidence="3">Belongs to the 'phage' integrase family.</text>
</comment>
<dbReference type="PANTHER" id="PTHR30349">
    <property type="entry name" value="PHAGE INTEGRASE-RELATED"/>
    <property type="match status" value="1"/>
</dbReference>
<dbReference type="GO" id="GO:0006310">
    <property type="term" value="P:DNA recombination"/>
    <property type="evidence" value="ECO:0007669"/>
    <property type="project" value="UniProtKB-KW"/>
</dbReference>
<dbReference type="SUPFAM" id="SSF56349">
    <property type="entry name" value="DNA breaking-rejoining enzymes"/>
    <property type="match status" value="1"/>
</dbReference>
<feature type="domain" description="Tyr recombinase" evidence="12">
    <location>
        <begin position="130"/>
        <end position="309"/>
    </location>
</feature>
<dbReference type="PROSITE" id="PS51900">
    <property type="entry name" value="CB"/>
    <property type="match status" value="1"/>
</dbReference>
<dbReference type="InterPro" id="IPR050090">
    <property type="entry name" value="Tyrosine_recombinase_XerCD"/>
</dbReference>
<organism evidence="14 15">
    <name type="scientific">Garciella nitratireducens DSM 15102</name>
    <dbReference type="NCBI Taxonomy" id="1121911"/>
    <lineage>
        <taxon>Bacteria</taxon>
        <taxon>Bacillati</taxon>
        <taxon>Bacillota</taxon>
        <taxon>Clostridia</taxon>
        <taxon>Eubacteriales</taxon>
        <taxon>Eubacteriaceae</taxon>
        <taxon>Garciella</taxon>
    </lineage>
</organism>
<keyword evidence="7" id="KW-0229">DNA integration</keyword>
<dbReference type="Gene3D" id="1.10.150.130">
    <property type="match status" value="1"/>
</dbReference>
<evidence type="ECO:0000256" key="7">
    <source>
        <dbReference type="ARBA" id="ARBA00022908"/>
    </source>
</evidence>
<comment type="subcellular location">
    <subcellularLocation>
        <location evidence="2">Cytoplasm</location>
    </subcellularLocation>
</comment>
<dbReference type="GO" id="GO:0005737">
    <property type="term" value="C:cytoplasm"/>
    <property type="evidence" value="ECO:0007669"/>
    <property type="project" value="UniProtKB-SubCell"/>
</dbReference>
<reference evidence="14 15" key="1">
    <citation type="submission" date="2017-02" db="EMBL/GenBank/DDBJ databases">
        <authorList>
            <person name="Peterson S.W."/>
        </authorList>
    </citation>
    <scope>NUCLEOTIDE SEQUENCE [LARGE SCALE GENOMIC DNA]</scope>
    <source>
        <strain evidence="14 15">DSM 15102</strain>
    </source>
</reference>
<dbReference type="Pfam" id="PF00589">
    <property type="entry name" value="Phage_integrase"/>
    <property type="match status" value="1"/>
</dbReference>
<evidence type="ECO:0000256" key="11">
    <source>
        <dbReference type="PROSITE-ProRule" id="PRU01248"/>
    </source>
</evidence>
<dbReference type="InterPro" id="IPR004107">
    <property type="entry name" value="Integrase_SAM-like_N"/>
</dbReference>
<proteinExistence type="inferred from homology"/>
<keyword evidence="5" id="KW-0132">Cell division</keyword>
<dbReference type="InterPro" id="IPR011010">
    <property type="entry name" value="DNA_brk_join_enz"/>
</dbReference>
<evidence type="ECO:0000256" key="8">
    <source>
        <dbReference type="ARBA" id="ARBA00023125"/>
    </source>
</evidence>
<evidence type="ECO:0000256" key="10">
    <source>
        <dbReference type="ARBA" id="ARBA00023306"/>
    </source>
</evidence>
<keyword evidence="8 11" id="KW-0238">DNA-binding</keyword>
<dbReference type="InterPro" id="IPR010998">
    <property type="entry name" value="Integrase_recombinase_N"/>
</dbReference>
<feature type="domain" description="Core-binding (CB)" evidence="13">
    <location>
        <begin position="3"/>
        <end position="108"/>
    </location>
</feature>
<dbReference type="Gene3D" id="1.10.443.10">
    <property type="entry name" value="Intergrase catalytic core"/>
    <property type="match status" value="1"/>
</dbReference>
<keyword evidence="9" id="KW-0233">DNA recombination</keyword>
<evidence type="ECO:0000256" key="9">
    <source>
        <dbReference type="ARBA" id="ARBA00023172"/>
    </source>
</evidence>
<evidence type="ECO:0000313" key="15">
    <source>
        <dbReference type="Proteomes" id="UP000196365"/>
    </source>
</evidence>
<dbReference type="InterPro" id="IPR013762">
    <property type="entry name" value="Integrase-like_cat_sf"/>
</dbReference>
<dbReference type="RefSeq" id="WP_087677590.1">
    <property type="nucleotide sequence ID" value="NZ_FUWV01000001.1"/>
</dbReference>
<evidence type="ECO:0000256" key="3">
    <source>
        <dbReference type="ARBA" id="ARBA00008857"/>
    </source>
</evidence>
<dbReference type="GO" id="GO:0007059">
    <property type="term" value="P:chromosome segregation"/>
    <property type="evidence" value="ECO:0007669"/>
    <property type="project" value="UniProtKB-KW"/>
</dbReference>
<keyword evidence="6" id="KW-0159">Chromosome partition</keyword>
<dbReference type="GO" id="GO:0015074">
    <property type="term" value="P:DNA integration"/>
    <property type="evidence" value="ECO:0007669"/>
    <property type="project" value="UniProtKB-KW"/>
</dbReference>
<evidence type="ECO:0000259" key="12">
    <source>
        <dbReference type="PROSITE" id="PS51898"/>
    </source>
</evidence>
<dbReference type="Pfam" id="PF02899">
    <property type="entry name" value="Phage_int_SAM_1"/>
    <property type="match status" value="1"/>
</dbReference>
<evidence type="ECO:0000256" key="2">
    <source>
        <dbReference type="ARBA" id="ARBA00004496"/>
    </source>
</evidence>
<protein>
    <submittedName>
        <fullName evidence="14">Site-specific recombinase XerD</fullName>
    </submittedName>
</protein>
<comment type="function">
    <text evidence="1">Site-specific tyrosine recombinase, which acts by catalyzing the cutting and rejoining of the recombining DNA molecules.</text>
</comment>
<keyword evidence="10" id="KW-0131">Cell cycle</keyword>
<evidence type="ECO:0000313" key="14">
    <source>
        <dbReference type="EMBL" id="SJZ34275.1"/>
    </source>
</evidence>